<dbReference type="PANTHER" id="PTHR37981">
    <property type="entry name" value="LIPASE 2"/>
    <property type="match status" value="1"/>
</dbReference>
<dbReference type="Proteomes" id="UP000317303">
    <property type="component" value="Unassembled WGS sequence"/>
</dbReference>
<dbReference type="PANTHER" id="PTHR37981:SF1">
    <property type="entry name" value="SGNH HYDROLASE-TYPE ESTERASE DOMAIN-CONTAINING PROTEIN"/>
    <property type="match status" value="1"/>
</dbReference>
<protein>
    <submittedName>
        <fullName evidence="5">GDSL-like lipase/acylhydrolase family protein</fullName>
    </submittedName>
</protein>
<feature type="active site" evidence="1">
    <location>
        <position position="294"/>
    </location>
</feature>
<keyword evidence="6" id="KW-1185">Reference proteome</keyword>
<dbReference type="GO" id="GO:0019433">
    <property type="term" value="P:triglyceride catabolic process"/>
    <property type="evidence" value="ECO:0007669"/>
    <property type="project" value="TreeGrafter"/>
</dbReference>
<evidence type="ECO:0000256" key="2">
    <source>
        <dbReference type="PIRSR" id="PIRSR637460-2"/>
    </source>
</evidence>
<reference evidence="5 6" key="1">
    <citation type="submission" date="2019-07" db="EMBL/GenBank/DDBJ databases">
        <title>R&amp;d 2014.</title>
        <authorList>
            <person name="Klenk H.-P."/>
        </authorList>
    </citation>
    <scope>NUCLEOTIDE SEQUENCE [LARGE SCALE GENOMIC DNA]</scope>
    <source>
        <strain evidence="5 6">DSM 43194</strain>
    </source>
</reference>
<dbReference type="CDD" id="cd01823">
    <property type="entry name" value="SEST_like"/>
    <property type="match status" value="1"/>
</dbReference>
<dbReference type="EMBL" id="VLJV01000001">
    <property type="protein sequence ID" value="TWH18417.1"/>
    <property type="molecule type" value="Genomic_DNA"/>
</dbReference>
<keyword evidence="5" id="KW-0378">Hydrolase</keyword>
<proteinExistence type="predicted"/>
<feature type="disulfide bond" evidence="2">
    <location>
        <begin position="223"/>
        <end position="273"/>
    </location>
</feature>
<feature type="chain" id="PRO_5039080949" evidence="3">
    <location>
        <begin position="25"/>
        <end position="312"/>
    </location>
</feature>
<organism evidence="5 6">
    <name type="scientific">Prauserella rugosa</name>
    <dbReference type="NCBI Taxonomy" id="43354"/>
    <lineage>
        <taxon>Bacteria</taxon>
        <taxon>Bacillati</taxon>
        <taxon>Actinomycetota</taxon>
        <taxon>Actinomycetes</taxon>
        <taxon>Pseudonocardiales</taxon>
        <taxon>Pseudonocardiaceae</taxon>
        <taxon>Prauserella</taxon>
    </lineage>
</organism>
<dbReference type="SUPFAM" id="SSF52266">
    <property type="entry name" value="SGNH hydrolase"/>
    <property type="match status" value="1"/>
</dbReference>
<feature type="signal peptide" evidence="3">
    <location>
        <begin position="1"/>
        <end position="24"/>
    </location>
</feature>
<feature type="disulfide bond" evidence="2">
    <location>
        <begin position="156"/>
        <end position="169"/>
    </location>
</feature>
<evidence type="ECO:0000256" key="1">
    <source>
        <dbReference type="PIRSR" id="PIRSR637460-1"/>
    </source>
</evidence>
<keyword evidence="3" id="KW-0732">Signal</keyword>
<feature type="domain" description="SGNH hydrolase-type esterase" evidence="4">
    <location>
        <begin position="58"/>
        <end position="300"/>
    </location>
</feature>
<dbReference type="GO" id="GO:0004806">
    <property type="term" value="F:triacylglycerol lipase activity"/>
    <property type="evidence" value="ECO:0007669"/>
    <property type="project" value="TreeGrafter"/>
</dbReference>
<evidence type="ECO:0000313" key="5">
    <source>
        <dbReference type="EMBL" id="TWH18417.1"/>
    </source>
</evidence>
<dbReference type="InterPro" id="IPR037460">
    <property type="entry name" value="SEST-like"/>
</dbReference>
<dbReference type="Pfam" id="PF13472">
    <property type="entry name" value="Lipase_GDSL_2"/>
    <property type="match status" value="1"/>
</dbReference>
<keyword evidence="2" id="KW-1015">Disulfide bond</keyword>
<evidence type="ECO:0000256" key="3">
    <source>
        <dbReference type="SAM" id="SignalP"/>
    </source>
</evidence>
<feature type="disulfide bond" evidence="2">
    <location>
        <begin position="79"/>
        <end position="104"/>
    </location>
</feature>
<evidence type="ECO:0000313" key="6">
    <source>
        <dbReference type="Proteomes" id="UP000317303"/>
    </source>
</evidence>
<accession>A0A660C976</accession>
<comment type="caution">
    <text evidence="5">The sequence shown here is derived from an EMBL/GenBank/DDBJ whole genome shotgun (WGS) entry which is preliminary data.</text>
</comment>
<evidence type="ECO:0000259" key="4">
    <source>
        <dbReference type="Pfam" id="PF13472"/>
    </source>
</evidence>
<sequence length="312" mass="32457">MAVEKVVIAVAAAMFGGAAVLPLAGTAPGDAPPPATATGLDSPADSAADHSAVNHYVALGDSYTSGPLVPEQRPEIPGCARATGNYPSLLAQRLDVAEFTDVSCGGASTEHMTAPQEVDGGPNPPQLDALRADTDLVTLGIGGNDHNVFGRFITTCPPLREQDPAGAPCREQFTVDGVDTLVRDATGTGHRIATVLEEIHRRSPDARVVVMGYPRLVPEQGTCPDVMPFADGDLRWWDDVETALNTAIEKAVSADGKATFVDMYPSSRGHDACAGDAAWIQGQHDDPEAAARYHPRPSGMTGMADAAARAIG</sequence>
<dbReference type="InterPro" id="IPR013830">
    <property type="entry name" value="SGNH_hydro"/>
</dbReference>
<name>A0A660C976_9PSEU</name>
<dbReference type="InterPro" id="IPR036514">
    <property type="entry name" value="SGNH_hydro_sf"/>
</dbReference>
<dbReference type="RefSeq" id="WP_036876568.1">
    <property type="nucleotide sequence ID" value="NZ_JOIJ01000008.1"/>
</dbReference>
<dbReference type="Gene3D" id="3.40.50.1110">
    <property type="entry name" value="SGNH hydrolase"/>
    <property type="match status" value="1"/>
</dbReference>
<gene>
    <name evidence="5" type="ORF">JD82_00234</name>
</gene>
<feature type="active site" description="Nucleophile" evidence="1">
    <location>
        <position position="62"/>
    </location>
</feature>
<dbReference type="AlphaFoldDB" id="A0A660C976"/>